<keyword evidence="5" id="KW-0436">Ligase</keyword>
<keyword evidence="2" id="KW-0694">RNA-binding</keyword>
<dbReference type="InterPro" id="IPR012677">
    <property type="entry name" value="Nucleotide-bd_a/b_plait_sf"/>
</dbReference>
<dbReference type="SMART" id="SM00361">
    <property type="entry name" value="RRM_1"/>
    <property type="match status" value="1"/>
</dbReference>
<dbReference type="InterPro" id="IPR000504">
    <property type="entry name" value="RRM_dom"/>
</dbReference>
<dbReference type="GO" id="GO:0004842">
    <property type="term" value="F:ubiquitin-protein transferase activity"/>
    <property type="evidence" value="ECO:0007669"/>
    <property type="project" value="InterPro"/>
</dbReference>
<dbReference type="InterPro" id="IPR013083">
    <property type="entry name" value="Znf_RING/FYVE/PHD"/>
</dbReference>
<dbReference type="GO" id="GO:0003723">
    <property type="term" value="F:RNA binding"/>
    <property type="evidence" value="ECO:0007669"/>
    <property type="project" value="UniProtKB-UniRule"/>
</dbReference>
<protein>
    <submittedName>
        <fullName evidence="5">Ubiquitin-protein ligase</fullName>
    </submittedName>
</protein>
<dbReference type="SUPFAM" id="SSF57850">
    <property type="entry name" value="RING/U-box"/>
    <property type="match status" value="1"/>
</dbReference>
<dbReference type="InterPro" id="IPR001841">
    <property type="entry name" value="Znf_RING"/>
</dbReference>
<dbReference type="InterPro" id="IPR034261">
    <property type="entry name" value="CNOT4_RRM"/>
</dbReference>
<dbReference type="PANTHER" id="PTHR12603">
    <property type="entry name" value="CCR4-NOT TRANSCRIPTION COMPLEX RELATED"/>
    <property type="match status" value="1"/>
</dbReference>
<comment type="caution">
    <text evidence="5">The sequence shown here is derived from an EMBL/GenBank/DDBJ whole genome shotgun (WGS) entry which is preliminary data.</text>
</comment>
<dbReference type="FunFam" id="3.30.70.330:FF:000161">
    <property type="entry name" value="RNA binding (RRM/RBD/RNP motifs) family protein"/>
    <property type="match status" value="1"/>
</dbReference>
<evidence type="ECO:0000256" key="2">
    <source>
        <dbReference type="PROSITE-ProRule" id="PRU00176"/>
    </source>
</evidence>
<dbReference type="InterPro" id="IPR039780">
    <property type="entry name" value="Mot2"/>
</dbReference>
<dbReference type="Gene3D" id="3.30.70.330">
    <property type="match status" value="1"/>
</dbReference>
<dbReference type="AlphaFoldDB" id="A0AAV3RWH6"/>
<evidence type="ECO:0000313" key="5">
    <source>
        <dbReference type="EMBL" id="GAA0184804.1"/>
    </source>
</evidence>
<dbReference type="InterPro" id="IPR035979">
    <property type="entry name" value="RBD_domain_sf"/>
</dbReference>
<organism evidence="5 6">
    <name type="scientific">Lithospermum erythrorhizon</name>
    <name type="common">Purple gromwell</name>
    <name type="synonym">Lithospermum officinale var. erythrorhizon</name>
    <dbReference type="NCBI Taxonomy" id="34254"/>
    <lineage>
        <taxon>Eukaryota</taxon>
        <taxon>Viridiplantae</taxon>
        <taxon>Streptophyta</taxon>
        <taxon>Embryophyta</taxon>
        <taxon>Tracheophyta</taxon>
        <taxon>Spermatophyta</taxon>
        <taxon>Magnoliopsida</taxon>
        <taxon>eudicotyledons</taxon>
        <taxon>Gunneridae</taxon>
        <taxon>Pentapetalae</taxon>
        <taxon>asterids</taxon>
        <taxon>lamiids</taxon>
        <taxon>Boraginales</taxon>
        <taxon>Boraginaceae</taxon>
        <taxon>Boraginoideae</taxon>
        <taxon>Lithospermeae</taxon>
        <taxon>Lithospermum</taxon>
    </lineage>
</organism>
<sequence>MMSNEDEKRCPLCAEEMDWTDQQFKPCKCGYQVCVWCWHHIMDMAEKDDTEGRCPACRTIYEKEKIVTMQANCERMASKISNKKNKPPKAKPKTNEVKKDLTNIRVIQRKMAYVIGLPLDLADEDILQRKEYFGQYGKITKISLSRTAGGAIQQFVYDTCSVYITYSKEEDAIRCIQSIHGFNMDGRLLRASFGTAKYCHAWLRNVPCNNPGCLYLHSFGAEEDSFSKDEAAAVQTRIRLQQVVGDANNSLGRSGNVLPPPVDELNNTTSASNLDPSPVGMSSSCHVSNMLQSNIKDVCIGAPNKITTFVDVVGRPNSSDSEKDRNIVEDKRILNLCSDLSSLTFDKDIHDKKPYSGHRLYKASSSDHLMKGFHVESTDIPNAPYREDFRYLNIQGSNSCNHMSHRSFLHTSCPKDIQEDSVGQFSLYEMPHSASNYSKEHNSVPIQEDGAPPSITSVNSVPDDRFLETKFQSSAKTDRIYRGSNSFSNEEIVEHLRRIDDEDGNELNNGDENSSLADLERRVISDVVSRILDIGDDLSKLPNSLSEIDDDSNKFHHSPSWNSHNSDNTCFPFVKQDIYATQMADYGTSFSNNSRHMSSNCSLHLDLGESQDHYSYKSQIPASKPQIIAPPGFSKPRRDPPLGFPASKRRDHFSRVSSGNHLMDNSAFLTTFLQNPSTNNGSFGDIDFNDPAILTCGKSRTANGLSSIGFELKGTSPLPQNGFGDEERLWNLMKQSNSAHKDFKLTQSLLPQAPSTQQPTWHRSQNGDCISNLDGEYGFSSRLTEQRQAYDPSSLTSLSQQNFPNGHIASNCQYSSDDQLRNEVSMPDIQRNGSLGFSKYFPGYGDMRFQMPVSGDVYTRLFGM</sequence>
<dbReference type="GO" id="GO:0030014">
    <property type="term" value="C:CCR4-NOT complex"/>
    <property type="evidence" value="ECO:0007669"/>
    <property type="project" value="InterPro"/>
</dbReference>
<dbReference type="GO" id="GO:0016874">
    <property type="term" value="F:ligase activity"/>
    <property type="evidence" value="ECO:0007669"/>
    <property type="project" value="UniProtKB-KW"/>
</dbReference>
<accession>A0AAV3RWH6</accession>
<dbReference type="PANTHER" id="PTHR12603:SF10">
    <property type="entry name" value="TRANSCRIPTION FACTOR C2H2 FAMILY"/>
    <property type="match status" value="1"/>
</dbReference>
<keyword evidence="6" id="KW-1185">Reference proteome</keyword>
<dbReference type="Pfam" id="PF14570">
    <property type="entry name" value="zf-RING_4"/>
    <property type="match status" value="1"/>
</dbReference>
<gene>
    <name evidence="5" type="ORF">LIER_32092</name>
</gene>
<dbReference type="Proteomes" id="UP001454036">
    <property type="component" value="Unassembled WGS sequence"/>
</dbReference>
<keyword evidence="1" id="KW-0862">Zinc</keyword>
<dbReference type="CDD" id="cd16618">
    <property type="entry name" value="mRING-HC-C4C4_CNOT4"/>
    <property type="match status" value="1"/>
</dbReference>
<dbReference type="SUPFAM" id="SSF54928">
    <property type="entry name" value="RNA-binding domain, RBD"/>
    <property type="match status" value="1"/>
</dbReference>
<dbReference type="InterPro" id="IPR003954">
    <property type="entry name" value="RRM_euk-type"/>
</dbReference>
<dbReference type="EMBL" id="BAABME010012178">
    <property type="protein sequence ID" value="GAA0184804.1"/>
    <property type="molecule type" value="Genomic_DNA"/>
</dbReference>
<dbReference type="PROSITE" id="PS50089">
    <property type="entry name" value="ZF_RING_2"/>
    <property type="match status" value="1"/>
</dbReference>
<proteinExistence type="predicted"/>
<dbReference type="CDD" id="cd12438">
    <property type="entry name" value="RRM_CNOT4"/>
    <property type="match status" value="1"/>
</dbReference>
<dbReference type="Gene3D" id="3.30.40.10">
    <property type="entry name" value="Zinc/RING finger domain, C3HC4 (zinc finger)"/>
    <property type="match status" value="1"/>
</dbReference>
<evidence type="ECO:0000259" key="3">
    <source>
        <dbReference type="PROSITE" id="PS50089"/>
    </source>
</evidence>
<dbReference type="GO" id="GO:0016567">
    <property type="term" value="P:protein ubiquitination"/>
    <property type="evidence" value="ECO:0007669"/>
    <property type="project" value="TreeGrafter"/>
</dbReference>
<dbReference type="InterPro" id="IPR039515">
    <property type="entry name" value="NOT4_mRING-HC-C4C4"/>
</dbReference>
<name>A0AAV3RWH6_LITER</name>
<evidence type="ECO:0000313" key="6">
    <source>
        <dbReference type="Proteomes" id="UP001454036"/>
    </source>
</evidence>
<dbReference type="Pfam" id="PF00076">
    <property type="entry name" value="RRM_1"/>
    <property type="match status" value="1"/>
</dbReference>
<keyword evidence="1" id="KW-0479">Metal-binding</keyword>
<evidence type="ECO:0000259" key="4">
    <source>
        <dbReference type="PROSITE" id="PS50102"/>
    </source>
</evidence>
<dbReference type="PROSITE" id="PS50102">
    <property type="entry name" value="RRM"/>
    <property type="match status" value="1"/>
</dbReference>
<feature type="domain" description="RING-type" evidence="3">
    <location>
        <begin position="10"/>
        <end position="58"/>
    </location>
</feature>
<dbReference type="GO" id="GO:0008270">
    <property type="term" value="F:zinc ion binding"/>
    <property type="evidence" value="ECO:0007669"/>
    <property type="project" value="UniProtKB-KW"/>
</dbReference>
<evidence type="ECO:0000256" key="1">
    <source>
        <dbReference type="PROSITE-ProRule" id="PRU00175"/>
    </source>
</evidence>
<feature type="domain" description="RRM" evidence="4">
    <location>
        <begin position="110"/>
        <end position="196"/>
    </location>
</feature>
<reference evidence="5 6" key="1">
    <citation type="submission" date="2024-01" db="EMBL/GenBank/DDBJ databases">
        <title>The complete chloroplast genome sequence of Lithospermum erythrorhizon: insights into the phylogenetic relationship among Boraginaceae species and the maternal lineages of purple gromwells.</title>
        <authorList>
            <person name="Okada T."/>
            <person name="Watanabe K."/>
        </authorList>
    </citation>
    <scope>NUCLEOTIDE SEQUENCE [LARGE SCALE GENOMIC DNA]</scope>
</reference>
<keyword evidence="1" id="KW-0863">Zinc-finger</keyword>